<accession>A0A0K2V2T1</accession>
<feature type="non-terminal residue" evidence="1">
    <location>
        <position position="132"/>
    </location>
</feature>
<proteinExistence type="predicted"/>
<evidence type="ECO:0000313" key="1">
    <source>
        <dbReference type="EMBL" id="CDW44276.1"/>
    </source>
</evidence>
<dbReference type="EMBL" id="HACA01026915">
    <property type="protein sequence ID" value="CDW44276.1"/>
    <property type="molecule type" value="Transcribed_RNA"/>
</dbReference>
<dbReference type="AlphaFoldDB" id="A0A0K2V2T1"/>
<name>A0A0K2V2T1_LEPSM</name>
<sequence length="132" mass="15031">MAHEIREYKKKFQMLCQQARYMSSCSSNLRKTPDLDPVFVTVVSKESYLILYLIFHSTKTDKISETIDFASPLLIFANKIIFSTPSPETKIAKHSIFSRPTKSGISLPFHRNVKGTFVGKLSFNSAARRLPL</sequence>
<protein>
    <submittedName>
        <fullName evidence="1">Uncharacterized protein</fullName>
    </submittedName>
</protein>
<organism evidence="1">
    <name type="scientific">Lepeophtheirus salmonis</name>
    <name type="common">Salmon louse</name>
    <name type="synonym">Caligus salmonis</name>
    <dbReference type="NCBI Taxonomy" id="72036"/>
    <lineage>
        <taxon>Eukaryota</taxon>
        <taxon>Metazoa</taxon>
        <taxon>Ecdysozoa</taxon>
        <taxon>Arthropoda</taxon>
        <taxon>Crustacea</taxon>
        <taxon>Multicrustacea</taxon>
        <taxon>Hexanauplia</taxon>
        <taxon>Copepoda</taxon>
        <taxon>Siphonostomatoida</taxon>
        <taxon>Caligidae</taxon>
        <taxon>Lepeophtheirus</taxon>
    </lineage>
</organism>
<reference evidence="1" key="1">
    <citation type="submission" date="2014-05" db="EMBL/GenBank/DDBJ databases">
        <authorList>
            <person name="Chronopoulou M."/>
        </authorList>
    </citation>
    <scope>NUCLEOTIDE SEQUENCE</scope>
    <source>
        <tissue evidence="1">Whole organism</tissue>
    </source>
</reference>